<dbReference type="Pfam" id="PF05608">
    <property type="entry name" value="RTE1"/>
    <property type="match status" value="2"/>
</dbReference>
<protein>
    <recommendedName>
        <fullName evidence="3">Transmembrane protein 222</fullName>
    </recommendedName>
</protein>
<evidence type="ECO:0000256" key="1">
    <source>
        <dbReference type="SAM" id="Phobius"/>
    </source>
</evidence>
<keyword evidence="1" id="KW-0812">Transmembrane</keyword>
<gene>
    <name evidence="2" type="ORF">GSOID_T00019972001</name>
</gene>
<dbReference type="AlphaFoldDB" id="E4YVC1"/>
<sequence length="161" mass="18367">MKPIDTKKDRFPFCIVWTPLPCISWFLPFIGHVGIAYSNGVIRDFAGPYYVSEDNLAFGKTTRYVQLDPTHISGKQWDTAVKEASDEYNGRMHNLCCDNCHSHVAMALNLMEYKGKSSWNMVSVCWMLLIRGRFVNLCGFLKSCLPFFIIVATILLLAFLI</sequence>
<reference evidence="2" key="1">
    <citation type="journal article" date="2010" name="Science">
        <title>Plasticity of animal genome architecture unmasked by rapid evolution of a pelagic tunicate.</title>
        <authorList>
            <person name="Denoeud F."/>
            <person name="Henriet S."/>
            <person name="Mungpakdee S."/>
            <person name="Aury J.M."/>
            <person name="Da Silva C."/>
            <person name="Brinkmann H."/>
            <person name="Mikhaleva J."/>
            <person name="Olsen L.C."/>
            <person name="Jubin C."/>
            <person name="Canestro C."/>
            <person name="Bouquet J.M."/>
            <person name="Danks G."/>
            <person name="Poulain J."/>
            <person name="Campsteijn C."/>
            <person name="Adamski M."/>
            <person name="Cross I."/>
            <person name="Yadetie F."/>
            <person name="Muffato M."/>
            <person name="Louis A."/>
            <person name="Butcher S."/>
            <person name="Tsagkogeorga G."/>
            <person name="Konrad A."/>
            <person name="Singh S."/>
            <person name="Jensen M.F."/>
            <person name="Cong E.H."/>
            <person name="Eikeseth-Otteraa H."/>
            <person name="Noel B."/>
            <person name="Anthouard V."/>
            <person name="Porcel B.M."/>
            <person name="Kachouri-Lafond R."/>
            <person name="Nishino A."/>
            <person name="Ugolini M."/>
            <person name="Chourrout P."/>
            <person name="Nishida H."/>
            <person name="Aasland R."/>
            <person name="Huzurbazar S."/>
            <person name="Westhof E."/>
            <person name="Delsuc F."/>
            <person name="Lehrach H."/>
            <person name="Reinhardt R."/>
            <person name="Weissenbach J."/>
            <person name="Roy S.W."/>
            <person name="Artiguenave F."/>
            <person name="Postlethwait J.H."/>
            <person name="Manak J.R."/>
            <person name="Thompson E.M."/>
            <person name="Jaillon O."/>
            <person name="Du Pasquier L."/>
            <person name="Boudinot P."/>
            <person name="Liberles D.A."/>
            <person name="Volff J.N."/>
            <person name="Philippe H."/>
            <person name="Lenhard B."/>
            <person name="Roest Crollius H."/>
            <person name="Wincker P."/>
            <person name="Chourrout D."/>
        </authorList>
    </citation>
    <scope>NUCLEOTIDE SEQUENCE [LARGE SCALE GENOMIC DNA]</scope>
</reference>
<accession>E4YVC1</accession>
<dbReference type="PANTHER" id="PTHR20921:SF0">
    <property type="entry name" value="TRANSMEMBRANE PROTEIN 222"/>
    <property type="match status" value="1"/>
</dbReference>
<feature type="transmembrane region" description="Helical" evidence="1">
    <location>
        <begin position="140"/>
        <end position="160"/>
    </location>
</feature>
<dbReference type="PANTHER" id="PTHR20921">
    <property type="entry name" value="TRANSMEMBRANE PROTEIN 222"/>
    <property type="match status" value="1"/>
</dbReference>
<keyword evidence="1" id="KW-0472">Membrane</keyword>
<keyword evidence="1" id="KW-1133">Transmembrane helix</keyword>
<dbReference type="EMBL" id="FN655524">
    <property type="protein sequence ID" value="CBY39406.1"/>
    <property type="molecule type" value="Genomic_DNA"/>
</dbReference>
<evidence type="ECO:0000313" key="2">
    <source>
        <dbReference type="EMBL" id="CBY39406.1"/>
    </source>
</evidence>
<organism evidence="2">
    <name type="scientific">Oikopleura dioica</name>
    <name type="common">Tunicate</name>
    <dbReference type="NCBI Taxonomy" id="34765"/>
    <lineage>
        <taxon>Eukaryota</taxon>
        <taxon>Metazoa</taxon>
        <taxon>Chordata</taxon>
        <taxon>Tunicata</taxon>
        <taxon>Appendicularia</taxon>
        <taxon>Copelata</taxon>
        <taxon>Oikopleuridae</taxon>
        <taxon>Oikopleura</taxon>
    </lineage>
</organism>
<proteinExistence type="predicted"/>
<dbReference type="Proteomes" id="UP000011014">
    <property type="component" value="Unassembled WGS sequence"/>
</dbReference>
<evidence type="ECO:0008006" key="3">
    <source>
        <dbReference type="Google" id="ProtNLM"/>
    </source>
</evidence>
<dbReference type="InterPro" id="IPR008496">
    <property type="entry name" value="TMEM222/RTE1"/>
</dbReference>
<name>E4YVC1_OIKDI</name>